<comment type="caution">
    <text evidence="4">The sequence shown here is derived from an EMBL/GenBank/DDBJ whole genome shotgun (WGS) entry which is preliminary data.</text>
</comment>
<gene>
    <name evidence="4" type="ORF">MRX98_04045</name>
</gene>
<name>A0AA41R0L0_9BACT</name>
<dbReference type="InterPro" id="IPR003672">
    <property type="entry name" value="CobN/Mg_chltase"/>
</dbReference>
<protein>
    <submittedName>
        <fullName evidence="4">Cobaltochelatase subunit CobN</fullName>
    </submittedName>
</protein>
<evidence type="ECO:0000256" key="1">
    <source>
        <dbReference type="SAM" id="MobiDB-lite"/>
    </source>
</evidence>
<organism evidence="4 5">
    <name type="scientific">Desulfatitalea alkaliphila</name>
    <dbReference type="NCBI Taxonomy" id="2929485"/>
    <lineage>
        <taxon>Bacteria</taxon>
        <taxon>Pseudomonadati</taxon>
        <taxon>Thermodesulfobacteriota</taxon>
        <taxon>Desulfobacteria</taxon>
        <taxon>Desulfobacterales</taxon>
        <taxon>Desulfosarcinaceae</taxon>
        <taxon>Desulfatitalea</taxon>
    </lineage>
</organism>
<evidence type="ECO:0000259" key="3">
    <source>
        <dbReference type="Pfam" id="PF02514"/>
    </source>
</evidence>
<feature type="region of interest" description="Disordered" evidence="1">
    <location>
        <begin position="1220"/>
        <end position="1251"/>
    </location>
</feature>
<evidence type="ECO:0000256" key="2">
    <source>
        <dbReference type="SAM" id="Phobius"/>
    </source>
</evidence>
<evidence type="ECO:0000313" key="5">
    <source>
        <dbReference type="Proteomes" id="UP001165427"/>
    </source>
</evidence>
<feature type="transmembrane region" description="Helical" evidence="2">
    <location>
        <begin position="1276"/>
        <end position="1296"/>
    </location>
</feature>
<evidence type="ECO:0000313" key="4">
    <source>
        <dbReference type="EMBL" id="MCJ8499734.1"/>
    </source>
</evidence>
<feature type="domain" description="CobN/magnesium chelatase" evidence="3">
    <location>
        <begin position="119"/>
        <end position="706"/>
    </location>
</feature>
<proteinExistence type="predicted"/>
<feature type="compositionally biased region" description="Basic and acidic residues" evidence="1">
    <location>
        <begin position="1234"/>
        <end position="1243"/>
    </location>
</feature>
<dbReference type="Pfam" id="PF02514">
    <property type="entry name" value="CobN-Mg_chel"/>
    <property type="match status" value="2"/>
</dbReference>
<keyword evidence="2" id="KW-0472">Membrane</keyword>
<dbReference type="RefSeq" id="WP_246903209.1">
    <property type="nucleotide sequence ID" value="NZ_JALJRB010000003.1"/>
</dbReference>
<keyword evidence="5" id="KW-1185">Reference proteome</keyword>
<sequence length="1301" mass="144083">MVLLISAVAAGPVHGAGAIGLFVGDSDTLACVRALAELDITDTEIRIFTDEDIRRPDFEAFVRNMDVAVVDIMQSQPSGWLLEQRAIMKPDARIYAVRRSSRTEAFLDAGFKMDRTVRAYFDYTSAVNIANMIRFLAHRDLSVDTPYAPPMTPPENGLYHPDAPVIFPDMAAYAQWYRSSGRFREGALWNLTVIFPTSTLDGKKAPVDALMRAYESKGINTVAWMRASKDWETTLDRLVSSPPLADELGSITGFAFKFSSIFTVDLLPVLQKANVPVFNAQNLFFATGPQWRASVSGIPPRGLTLQFSNPEISGLVEPTVVGVKERDPDVSSDSDALRFVPVQDQVELLARRAARWHALKRKPNHEKKIVLLYYNHGAGKQNIGASYLNVFRSIDEIIRRLKAKGYRIEGEISEAAVKDLLLKAGRNIGSWAPAELDNLLAAGNAALIPMTDYHRWFARTPPVFQQAVNQEWGAPDQARIMVKDGRFVIPHIRLGNLILAPQPMRGLGDDPDKLYHSTTLYPHHQYNAFYFWLHHEIQPDAMISLGTHGTHEWLPGKQAGLSAQCPPEVLIGDIPSLYPYIVDDVGEGIQAKRRGRGVIIDHAVPPFKRGGVYEEYATLTALIGEFETAASDPIRDARLARIAQLTTRLGLDKDLGLASVTEDALEQIEHYLLALKTEMIPYGLHTFGVSPSDETLRETAQAMAERGSETESVYADRIRACGPSEMDALIRGLSGGYIEPGSGNDPVRNPESLPTGKNFYAFDPDKVPSKEAWHAGSSASRDIIAAYREKHAGAYPEQVGVVLWSVETIRDEGINIATALHLMGMTPIWDHRDKVIDVAPIAAAQLNRPRIDVLLQMSGLFRDTFPQLALMLDKAVKEAATLTDLDNFIRKHSAALEKTLIAQGASPAEARQLSLIRLFSAPPGAYGTKVDDMAGSSGMWETDDIVAEQGFVQVQSFGYSAEIWGEAMQAPYREHLKSVDATVHTISSNLYGVMDNDDMFQYLGGLSMAVRKASGKDPEVFVSMQRSTGGGRLEPLAATLGREMRTRYLNPRWIEGMKRENYAGAREMADFLENMWGWQVTTPAAVDNSLWRQSYEVYVEDKYGQDLRAFFDRENPWAYQSMTARMLEAVRKQYWNADEPTTKKLAAEYAVSVLGKGVACCDHTCNNPLLHQMVVNLISLPGVLSPEMVEKFKLAVAQAARMPLAEQVTQREALLEKLRDPAARSHTVAPSDTPMEKAAREPGEAVSDTPAAEAVQGYKMEDMNQKDDTTEVASSGIQWAASLFVLLILALVGWGIRRKTR</sequence>
<dbReference type="EMBL" id="JALJRB010000003">
    <property type="protein sequence ID" value="MCJ8499734.1"/>
    <property type="molecule type" value="Genomic_DNA"/>
</dbReference>
<dbReference type="PANTHER" id="PTHR44119">
    <property type="entry name" value="MAGNESIUM-CHELATASE SUBUNIT CHLH, CHLOROPLASTIC"/>
    <property type="match status" value="1"/>
</dbReference>
<dbReference type="Proteomes" id="UP001165427">
    <property type="component" value="Unassembled WGS sequence"/>
</dbReference>
<dbReference type="PANTHER" id="PTHR44119:SF4">
    <property type="entry name" value="AEROBIC COBALTOCHELATASE SUBUNIT COBN"/>
    <property type="match status" value="1"/>
</dbReference>
<keyword evidence="2" id="KW-0812">Transmembrane</keyword>
<dbReference type="CDD" id="cd10150">
    <property type="entry name" value="CobN_like"/>
    <property type="match status" value="1"/>
</dbReference>
<keyword evidence="2" id="KW-1133">Transmembrane helix</keyword>
<reference evidence="4" key="1">
    <citation type="submission" date="2022-04" db="EMBL/GenBank/DDBJ databases">
        <title>Desulfatitalea alkaliphila sp. nov., a novel anaerobic sulfate-reducing bacterium isolated from terrestrial mud volcano, Taman Peninsula, Russia.</title>
        <authorList>
            <person name="Khomyakova M.A."/>
            <person name="Merkel A.Y."/>
            <person name="Slobodkin A.I."/>
        </authorList>
    </citation>
    <scope>NUCLEOTIDE SEQUENCE</scope>
    <source>
        <strain evidence="4">M08but</strain>
    </source>
</reference>
<accession>A0AA41R0L0</accession>
<feature type="domain" description="CobN/magnesium chelatase" evidence="3">
    <location>
        <begin position="711"/>
        <end position="1141"/>
    </location>
</feature>